<gene>
    <name evidence="1" type="ORF">D0469_18620</name>
</gene>
<evidence type="ECO:0000313" key="2">
    <source>
        <dbReference type="Proteomes" id="UP000264541"/>
    </source>
</evidence>
<dbReference type="AlphaFoldDB" id="A0A372LDV0"/>
<protein>
    <submittedName>
        <fullName evidence="1">Nucleotidyltransferase domain-containing protein</fullName>
    </submittedName>
</protein>
<dbReference type="OrthoDB" id="9796845at2"/>
<dbReference type="PANTHER" id="PTHR34817:SF2">
    <property type="entry name" value="NUCLEOTIDYLTRANSFERASE"/>
    <property type="match status" value="1"/>
</dbReference>
<evidence type="ECO:0000313" key="1">
    <source>
        <dbReference type="EMBL" id="RFU64387.1"/>
    </source>
</evidence>
<keyword evidence="1" id="KW-0808">Transferase</keyword>
<proteinExistence type="predicted"/>
<dbReference type="RefSeq" id="WP_117328237.1">
    <property type="nucleotide sequence ID" value="NZ_QVTE01000056.1"/>
</dbReference>
<dbReference type="InterPro" id="IPR018775">
    <property type="entry name" value="RlaP"/>
</dbReference>
<dbReference type="GO" id="GO:0016740">
    <property type="term" value="F:transferase activity"/>
    <property type="evidence" value="ECO:0007669"/>
    <property type="project" value="UniProtKB-KW"/>
</dbReference>
<name>A0A372LDV0_9BACI</name>
<dbReference type="Pfam" id="PF10127">
    <property type="entry name" value="RlaP"/>
    <property type="match status" value="1"/>
</dbReference>
<dbReference type="Proteomes" id="UP000264541">
    <property type="component" value="Unassembled WGS sequence"/>
</dbReference>
<reference evidence="1 2" key="1">
    <citation type="submission" date="2018-08" db="EMBL/GenBank/DDBJ databases">
        <title>Bacillus chawlae sp. nov., Bacillus glennii sp. nov., and Bacillus saganii sp. nov. Isolated from the Vehicle Assembly Building at Kennedy Space Center where the Viking Spacecraft were Assembled.</title>
        <authorList>
            <person name="Seuylemezian A."/>
            <person name="Vaishampayan P."/>
        </authorList>
    </citation>
    <scope>NUCLEOTIDE SEQUENCE [LARGE SCALE GENOMIC DNA]</scope>
    <source>
        <strain evidence="1 2">V47-23a</strain>
    </source>
</reference>
<sequence length="270" mass="31701">MKEHIVKTLKQIETEHEVKILYACEAGSRAWGFPSKGSDYDVRFIYIHKTNWYLSIDQKRDVIEIPAQDSISATVHNLLDITGWDLTKALRLFRKSNPALLEWLRSNIVYYEAYSTIPRMKALTKDIFSPVSCLHHYLNMAKKNLRAYLQSSEEKTKIYFYMLRPVMAARWIEKHNSIPPIELQSLLEDVLPEGDLKEEITTIIKRKIAGKNLKTKPRNEGILHFLTEEINFLETYTRNLKTEIPDPTKLLDQLFRDSLKEIWNESTRDD</sequence>
<organism evidence="1 2">
    <name type="scientific">Peribacillus saganii</name>
    <dbReference type="NCBI Taxonomy" id="2303992"/>
    <lineage>
        <taxon>Bacteria</taxon>
        <taxon>Bacillati</taxon>
        <taxon>Bacillota</taxon>
        <taxon>Bacilli</taxon>
        <taxon>Bacillales</taxon>
        <taxon>Bacillaceae</taxon>
        <taxon>Peribacillus</taxon>
    </lineage>
</organism>
<dbReference type="EMBL" id="QVTE01000056">
    <property type="protein sequence ID" value="RFU64387.1"/>
    <property type="molecule type" value="Genomic_DNA"/>
</dbReference>
<comment type="caution">
    <text evidence="1">The sequence shown here is derived from an EMBL/GenBank/DDBJ whole genome shotgun (WGS) entry which is preliminary data.</text>
</comment>
<keyword evidence="2" id="KW-1185">Reference proteome</keyword>
<accession>A0A372LDV0</accession>
<dbReference type="PANTHER" id="PTHR34817">
    <property type="entry name" value="NUCLEOTIDYLTRANSFERASE"/>
    <property type="match status" value="1"/>
</dbReference>